<keyword evidence="2" id="KW-1185">Reference proteome</keyword>
<proteinExistence type="predicted"/>
<sequence>MKGKRYESIFNIHRTITNCSKSLTKNYFPRASEKRLKRCKLCIERKSGN</sequence>
<accession>A0A154PKF9</accession>
<dbReference type="EMBL" id="KQ434946">
    <property type="protein sequence ID" value="KZC12349.1"/>
    <property type="molecule type" value="Genomic_DNA"/>
</dbReference>
<name>A0A154PKF9_DUFNO</name>
<reference evidence="1 2" key="1">
    <citation type="submission" date="2015-07" db="EMBL/GenBank/DDBJ databases">
        <title>The genome of Dufourea novaeangliae.</title>
        <authorList>
            <person name="Pan H."/>
            <person name="Kapheim K."/>
        </authorList>
    </citation>
    <scope>NUCLEOTIDE SEQUENCE [LARGE SCALE GENOMIC DNA]</scope>
    <source>
        <strain evidence="1">0120121106</strain>
        <tissue evidence="1">Whole body</tissue>
    </source>
</reference>
<gene>
    <name evidence="1" type="ORF">WN55_04200</name>
</gene>
<organism evidence="1 2">
    <name type="scientific">Dufourea novaeangliae</name>
    <name type="common">Sweat bee</name>
    <dbReference type="NCBI Taxonomy" id="178035"/>
    <lineage>
        <taxon>Eukaryota</taxon>
        <taxon>Metazoa</taxon>
        <taxon>Ecdysozoa</taxon>
        <taxon>Arthropoda</taxon>
        <taxon>Hexapoda</taxon>
        <taxon>Insecta</taxon>
        <taxon>Pterygota</taxon>
        <taxon>Neoptera</taxon>
        <taxon>Endopterygota</taxon>
        <taxon>Hymenoptera</taxon>
        <taxon>Apocrita</taxon>
        <taxon>Aculeata</taxon>
        <taxon>Apoidea</taxon>
        <taxon>Anthophila</taxon>
        <taxon>Halictidae</taxon>
        <taxon>Rophitinae</taxon>
        <taxon>Dufourea</taxon>
    </lineage>
</organism>
<evidence type="ECO:0000313" key="2">
    <source>
        <dbReference type="Proteomes" id="UP000076502"/>
    </source>
</evidence>
<dbReference type="Proteomes" id="UP000076502">
    <property type="component" value="Unassembled WGS sequence"/>
</dbReference>
<evidence type="ECO:0000313" key="1">
    <source>
        <dbReference type="EMBL" id="KZC12349.1"/>
    </source>
</evidence>
<dbReference type="AlphaFoldDB" id="A0A154PKF9"/>
<protein>
    <submittedName>
        <fullName evidence="1">Uncharacterized protein</fullName>
    </submittedName>
</protein>